<protein>
    <submittedName>
        <fullName evidence="2">Early nodulin-93</fullName>
    </submittedName>
</protein>
<organism evidence="2 3">
    <name type="scientific">Phaseolus angularis</name>
    <name type="common">Azuki bean</name>
    <name type="synonym">Vigna angularis</name>
    <dbReference type="NCBI Taxonomy" id="3914"/>
    <lineage>
        <taxon>Eukaryota</taxon>
        <taxon>Viridiplantae</taxon>
        <taxon>Streptophyta</taxon>
        <taxon>Embryophyta</taxon>
        <taxon>Tracheophyta</taxon>
        <taxon>Spermatophyta</taxon>
        <taxon>Magnoliopsida</taxon>
        <taxon>eudicotyledons</taxon>
        <taxon>Gunneridae</taxon>
        <taxon>Pentapetalae</taxon>
        <taxon>rosids</taxon>
        <taxon>fabids</taxon>
        <taxon>Fabales</taxon>
        <taxon>Fabaceae</taxon>
        <taxon>Papilionoideae</taxon>
        <taxon>50 kb inversion clade</taxon>
        <taxon>NPAAA clade</taxon>
        <taxon>indigoferoid/millettioid clade</taxon>
        <taxon>Phaseoleae</taxon>
        <taxon>Vigna</taxon>
    </lineage>
</organism>
<name>A0A8T0L8L6_PHAAN</name>
<dbReference type="InterPro" id="IPR005050">
    <property type="entry name" value="Enod93"/>
</dbReference>
<dbReference type="Proteomes" id="UP000743370">
    <property type="component" value="Unassembled WGS sequence"/>
</dbReference>
<comment type="caution">
    <text evidence="2">The sequence shown here is derived from an EMBL/GenBank/DDBJ whole genome shotgun (WGS) entry which is preliminary data.</text>
</comment>
<reference evidence="2 3" key="1">
    <citation type="submission" date="2020-05" db="EMBL/GenBank/DDBJ databases">
        <title>Vigna angularis (adzuki bean) Var. LongXiaoDou No. 4 denovo assembly.</title>
        <authorList>
            <person name="Xiang H."/>
        </authorList>
    </citation>
    <scope>NUCLEOTIDE SEQUENCE [LARGE SCALE GENOMIC DNA]</scope>
    <source>
        <tissue evidence="2">Leaf</tissue>
    </source>
</reference>
<dbReference type="EMBL" id="JABFOF010000001">
    <property type="protein sequence ID" value="KAG2407912.1"/>
    <property type="molecule type" value="Genomic_DNA"/>
</dbReference>
<keyword evidence="1" id="KW-1133">Transmembrane helix</keyword>
<dbReference type="Pfam" id="PF03386">
    <property type="entry name" value="ENOD93"/>
    <property type="match status" value="1"/>
</dbReference>
<sequence length="116" mass="12289">MAHGNVAANSSFESSSLASLDQKLTMGKRCSNCKGVVAELRQLFVATLAIVIPSLASVSMLLPWTRANLNHTAQALIISTESELCKTSEGVPYLIVADKTVLATARKNSFNPPSIA</sequence>
<evidence type="ECO:0000313" key="3">
    <source>
        <dbReference type="Proteomes" id="UP000743370"/>
    </source>
</evidence>
<dbReference type="PANTHER" id="PTHR33605:SF2">
    <property type="entry name" value="EARLY NODULIN-93"/>
    <property type="match status" value="1"/>
</dbReference>
<evidence type="ECO:0000313" key="2">
    <source>
        <dbReference type="EMBL" id="KAG2407912.1"/>
    </source>
</evidence>
<gene>
    <name evidence="2" type="ORF">HKW66_Vig0027340</name>
</gene>
<evidence type="ECO:0000256" key="1">
    <source>
        <dbReference type="SAM" id="Phobius"/>
    </source>
</evidence>
<accession>A0A8T0L8L6</accession>
<keyword evidence="1" id="KW-0472">Membrane</keyword>
<dbReference type="AlphaFoldDB" id="A0A8T0L8L6"/>
<dbReference type="PANTHER" id="PTHR33605">
    <property type="entry name" value="EARLY NODULIN-93"/>
    <property type="match status" value="1"/>
</dbReference>
<keyword evidence="1" id="KW-0812">Transmembrane</keyword>
<feature type="transmembrane region" description="Helical" evidence="1">
    <location>
        <begin position="43"/>
        <end position="62"/>
    </location>
</feature>
<proteinExistence type="predicted"/>